<evidence type="ECO:0000313" key="1">
    <source>
        <dbReference type="EMBL" id="RKS77915.1"/>
    </source>
</evidence>
<dbReference type="EMBL" id="RBWV01000010">
    <property type="protein sequence ID" value="RKS77915.1"/>
    <property type="molecule type" value="Genomic_DNA"/>
</dbReference>
<dbReference type="AlphaFoldDB" id="A0A420XSP2"/>
<accession>A0A420XSP2</accession>
<dbReference type="Gene3D" id="2.115.10.20">
    <property type="entry name" value="Glycosyl hydrolase domain, family 43"/>
    <property type="match status" value="2"/>
</dbReference>
<reference evidence="1 2" key="1">
    <citation type="submission" date="2018-10" db="EMBL/GenBank/DDBJ databases">
        <title>Genomic Encyclopedia of Archaeal and Bacterial Type Strains, Phase II (KMG-II): from individual species to whole genera.</title>
        <authorList>
            <person name="Goeker M."/>
        </authorList>
    </citation>
    <scope>NUCLEOTIDE SEQUENCE [LARGE SCALE GENOMIC DNA]</scope>
    <source>
        <strain evidence="1 2">RP-AC37</strain>
    </source>
</reference>
<name>A0A420XSP2_9ACTN</name>
<protein>
    <recommendedName>
        <fullName evidence="3">Glycosyl hydrolase family 43</fullName>
    </recommendedName>
</protein>
<comment type="caution">
    <text evidence="1">The sequence shown here is derived from an EMBL/GenBank/DDBJ whole genome shotgun (WGS) entry which is preliminary data.</text>
</comment>
<sequence length="300" mass="32594">MLRLPTLTDAVTVVRPPSPGPGSWAGGPSAVVHEGEVHLAYRLRRPVGEGRGYRNVVARSRDGVQLETVAVLERDAFGGESLERPCLVRTPDGRWRLYVSVATPGTKHWRVDLLEAGTVEELATAPHRTVLPGSDEVAVKDPVVLHHAGRWHLWASVHPLESWDDADRMTTDYATSDDGVDWTWHGTVLAGRAGEWDARGVRVSSVALDGDRLVATYDGRATAAQNWEEVTGTATGELGSDGTFGRLHASTEPPLRSDSPTGGLRYLARVEVPEGLRWYYEVTTATGSHELRTELVGPSS</sequence>
<dbReference type="InterPro" id="IPR023296">
    <property type="entry name" value="Glyco_hydro_beta-prop_sf"/>
</dbReference>
<organism evidence="1 2">
    <name type="scientific">Motilibacter peucedani</name>
    <dbReference type="NCBI Taxonomy" id="598650"/>
    <lineage>
        <taxon>Bacteria</taxon>
        <taxon>Bacillati</taxon>
        <taxon>Actinomycetota</taxon>
        <taxon>Actinomycetes</taxon>
        <taxon>Motilibacterales</taxon>
        <taxon>Motilibacteraceae</taxon>
        <taxon>Motilibacter</taxon>
    </lineage>
</organism>
<evidence type="ECO:0000313" key="2">
    <source>
        <dbReference type="Proteomes" id="UP000281955"/>
    </source>
</evidence>
<gene>
    <name evidence="1" type="ORF">CLV35_1618</name>
</gene>
<evidence type="ECO:0008006" key="3">
    <source>
        <dbReference type="Google" id="ProtNLM"/>
    </source>
</evidence>
<dbReference type="SUPFAM" id="SSF75005">
    <property type="entry name" value="Arabinanase/levansucrase/invertase"/>
    <property type="match status" value="1"/>
</dbReference>
<keyword evidence="2" id="KW-1185">Reference proteome</keyword>
<dbReference type="InParanoid" id="A0A420XSP2"/>
<proteinExistence type="predicted"/>
<dbReference type="Proteomes" id="UP000281955">
    <property type="component" value="Unassembled WGS sequence"/>
</dbReference>
<dbReference type="RefSeq" id="WP_121192895.1">
    <property type="nucleotide sequence ID" value="NZ_RBWV01000010.1"/>
</dbReference>
<dbReference type="OrthoDB" id="251398at2"/>